<dbReference type="PROSITE" id="PS50011">
    <property type="entry name" value="PROTEIN_KINASE_DOM"/>
    <property type="match status" value="1"/>
</dbReference>
<dbReference type="InterPro" id="IPR011009">
    <property type="entry name" value="Kinase-like_dom_sf"/>
</dbReference>
<evidence type="ECO:0000313" key="5">
    <source>
        <dbReference type="Proteomes" id="UP001188597"/>
    </source>
</evidence>
<evidence type="ECO:0000256" key="1">
    <source>
        <dbReference type="ARBA" id="ARBA00022741"/>
    </source>
</evidence>
<organism evidence="4 5">
    <name type="scientific">Escallonia herrerae</name>
    <dbReference type="NCBI Taxonomy" id="1293975"/>
    <lineage>
        <taxon>Eukaryota</taxon>
        <taxon>Viridiplantae</taxon>
        <taxon>Streptophyta</taxon>
        <taxon>Embryophyta</taxon>
        <taxon>Tracheophyta</taxon>
        <taxon>Spermatophyta</taxon>
        <taxon>Magnoliopsida</taxon>
        <taxon>eudicotyledons</taxon>
        <taxon>Gunneridae</taxon>
        <taxon>Pentapetalae</taxon>
        <taxon>asterids</taxon>
        <taxon>campanulids</taxon>
        <taxon>Escalloniales</taxon>
        <taxon>Escalloniaceae</taxon>
        <taxon>Escallonia</taxon>
    </lineage>
</organism>
<dbReference type="GO" id="GO:0004672">
    <property type="term" value="F:protein kinase activity"/>
    <property type="evidence" value="ECO:0007669"/>
    <property type="project" value="InterPro"/>
</dbReference>
<dbReference type="Gene3D" id="3.30.200.20">
    <property type="entry name" value="Phosphorylase Kinase, domain 1"/>
    <property type="match status" value="1"/>
</dbReference>
<feature type="domain" description="Protein kinase" evidence="3">
    <location>
        <begin position="22"/>
        <end position="316"/>
    </location>
</feature>
<keyword evidence="5" id="KW-1185">Reference proteome</keyword>
<dbReference type="Proteomes" id="UP001188597">
    <property type="component" value="Unassembled WGS sequence"/>
</dbReference>
<accession>A0AA88VPY0</accession>
<protein>
    <recommendedName>
        <fullName evidence="3">Protein kinase domain-containing protein</fullName>
    </recommendedName>
</protein>
<dbReference type="PANTHER" id="PTHR27001:SF931">
    <property type="entry name" value="OS11G0664100 PROTEIN"/>
    <property type="match status" value="1"/>
</dbReference>
<evidence type="ECO:0000256" key="2">
    <source>
        <dbReference type="ARBA" id="ARBA00022840"/>
    </source>
</evidence>
<gene>
    <name evidence="4" type="ORF">RJ639_008326</name>
</gene>
<dbReference type="PANTHER" id="PTHR27001">
    <property type="entry name" value="OS01G0253100 PROTEIN"/>
    <property type="match status" value="1"/>
</dbReference>
<dbReference type="AlphaFoldDB" id="A0AA88VPY0"/>
<evidence type="ECO:0000259" key="3">
    <source>
        <dbReference type="PROSITE" id="PS50011"/>
    </source>
</evidence>
<comment type="caution">
    <text evidence="4">The sequence shown here is derived from an EMBL/GenBank/DDBJ whole genome shotgun (WGS) entry which is preliminary data.</text>
</comment>
<evidence type="ECO:0000313" key="4">
    <source>
        <dbReference type="EMBL" id="KAK3012912.1"/>
    </source>
</evidence>
<dbReference type="InterPro" id="IPR001245">
    <property type="entry name" value="Ser-Thr/Tyr_kinase_cat_dom"/>
</dbReference>
<keyword evidence="2" id="KW-0067">ATP-binding</keyword>
<dbReference type="GO" id="GO:0005524">
    <property type="term" value="F:ATP binding"/>
    <property type="evidence" value="ECO:0007669"/>
    <property type="project" value="UniProtKB-KW"/>
</dbReference>
<dbReference type="Pfam" id="PF07714">
    <property type="entry name" value="PK_Tyr_Ser-Thr"/>
    <property type="match status" value="1"/>
</dbReference>
<proteinExistence type="predicted"/>
<dbReference type="InterPro" id="IPR000719">
    <property type="entry name" value="Prot_kinase_dom"/>
</dbReference>
<dbReference type="GO" id="GO:0005886">
    <property type="term" value="C:plasma membrane"/>
    <property type="evidence" value="ECO:0007669"/>
    <property type="project" value="TreeGrafter"/>
</dbReference>
<dbReference type="EMBL" id="JAVXUP010001338">
    <property type="protein sequence ID" value="KAK3012912.1"/>
    <property type="molecule type" value="Genomic_DNA"/>
</dbReference>
<dbReference type="Gene3D" id="1.10.510.10">
    <property type="entry name" value="Transferase(Phosphotransferase) domain 1"/>
    <property type="match status" value="1"/>
</dbReference>
<name>A0AA88VPY0_9ASTE</name>
<keyword evidence="1" id="KW-0547">Nucleotide-binding</keyword>
<reference evidence="4" key="1">
    <citation type="submission" date="2022-12" db="EMBL/GenBank/DDBJ databases">
        <title>Draft genome assemblies for two species of Escallonia (Escalloniales).</title>
        <authorList>
            <person name="Chanderbali A."/>
            <person name="Dervinis C."/>
            <person name="Anghel I."/>
            <person name="Soltis D."/>
            <person name="Soltis P."/>
            <person name="Zapata F."/>
        </authorList>
    </citation>
    <scope>NUCLEOTIDE SEQUENCE</scope>
    <source>
        <strain evidence="4">UCBG64.0493</strain>
        <tissue evidence="4">Leaf</tissue>
    </source>
</reference>
<dbReference type="SUPFAM" id="SSF56112">
    <property type="entry name" value="Protein kinase-like (PK-like)"/>
    <property type="match status" value="1"/>
</dbReference>
<sequence>MMDPKYITKLTYEGLKDCTDNFSDKNYIGRFQFGKVYHGKIRWGFPKPHYVTVKIWECPKSDILISRANKMRMKDEIILLRHEKLINHPGMVPVVAYCSEGEHFAVVYDFKSLGTVYNFTRRDDFSWLQRIKVALQIACVLKFLHVRNPVYEPFLVRNIQASHILLDEEFSPKLYDFGMITGGIFPDRRDSNTQFVSEWNGSVKMSSYVPEKWTEKTDVFAFGVVLLNLLTKSVFIEEEEGEGERERERPCLREWPPVMYLTDWGTEWSLHRSLEADQLFCELDGSRIIELAKQCLESDPTDRPTMKQVVRDLMKLQIVQRHAETLLGRVAKKRSTS</sequence>